<sequence>RGTAWYKRNAPDTNLRYDQHVLDLHQQLGHCQLTVLCDVIRCVTPITSI</sequence>
<dbReference type="Proteomes" id="UP001519460">
    <property type="component" value="Unassembled WGS sequence"/>
</dbReference>
<evidence type="ECO:0000313" key="1">
    <source>
        <dbReference type="EMBL" id="KAK7471793.1"/>
    </source>
</evidence>
<evidence type="ECO:0000313" key="2">
    <source>
        <dbReference type="Proteomes" id="UP001519460"/>
    </source>
</evidence>
<name>A0ABD0JFQ5_9CAEN</name>
<keyword evidence="2" id="KW-1185">Reference proteome</keyword>
<organism evidence="1 2">
    <name type="scientific">Batillaria attramentaria</name>
    <dbReference type="NCBI Taxonomy" id="370345"/>
    <lineage>
        <taxon>Eukaryota</taxon>
        <taxon>Metazoa</taxon>
        <taxon>Spiralia</taxon>
        <taxon>Lophotrochozoa</taxon>
        <taxon>Mollusca</taxon>
        <taxon>Gastropoda</taxon>
        <taxon>Caenogastropoda</taxon>
        <taxon>Sorbeoconcha</taxon>
        <taxon>Cerithioidea</taxon>
        <taxon>Batillariidae</taxon>
        <taxon>Batillaria</taxon>
    </lineage>
</organism>
<proteinExistence type="predicted"/>
<protein>
    <submittedName>
        <fullName evidence="1">Uncharacterized protein</fullName>
    </submittedName>
</protein>
<feature type="non-terminal residue" evidence="1">
    <location>
        <position position="49"/>
    </location>
</feature>
<dbReference type="EMBL" id="JACVVK020000478">
    <property type="protein sequence ID" value="KAK7471793.1"/>
    <property type="molecule type" value="Genomic_DNA"/>
</dbReference>
<dbReference type="AlphaFoldDB" id="A0ABD0JFQ5"/>
<feature type="non-terminal residue" evidence="1">
    <location>
        <position position="1"/>
    </location>
</feature>
<accession>A0ABD0JFQ5</accession>
<reference evidence="1 2" key="1">
    <citation type="journal article" date="2023" name="Sci. Data">
        <title>Genome assembly of the Korean intertidal mud-creeper Batillaria attramentaria.</title>
        <authorList>
            <person name="Patra A.K."/>
            <person name="Ho P.T."/>
            <person name="Jun S."/>
            <person name="Lee S.J."/>
            <person name="Kim Y."/>
            <person name="Won Y.J."/>
        </authorList>
    </citation>
    <scope>NUCLEOTIDE SEQUENCE [LARGE SCALE GENOMIC DNA]</scope>
    <source>
        <strain evidence="1">Wonlab-2016</strain>
    </source>
</reference>
<gene>
    <name evidence="1" type="ORF">BaRGS_00035575</name>
</gene>
<comment type="caution">
    <text evidence="1">The sequence shown here is derived from an EMBL/GenBank/DDBJ whole genome shotgun (WGS) entry which is preliminary data.</text>
</comment>